<evidence type="ECO:0000313" key="2">
    <source>
        <dbReference type="Proteomes" id="UP000094801"/>
    </source>
</evidence>
<protein>
    <submittedName>
        <fullName evidence="1">Uncharacterized protein</fullName>
    </submittedName>
</protein>
<evidence type="ECO:0000313" key="1">
    <source>
        <dbReference type="EMBL" id="ODV82594.1"/>
    </source>
</evidence>
<reference evidence="2" key="1">
    <citation type="submission" date="2016-04" db="EMBL/GenBank/DDBJ databases">
        <title>Comparative genomics of biotechnologically important yeasts.</title>
        <authorList>
            <consortium name="DOE Joint Genome Institute"/>
            <person name="Riley R."/>
            <person name="Haridas S."/>
            <person name="Wolfe K.H."/>
            <person name="Lopes M.R."/>
            <person name="Hittinger C.T."/>
            <person name="Goker M."/>
            <person name="Salamov A."/>
            <person name="Wisecaver J."/>
            <person name="Long T.M."/>
            <person name="Aerts A.L."/>
            <person name="Barry K."/>
            <person name="Choi C."/>
            <person name="Clum A."/>
            <person name="Coughlan A.Y."/>
            <person name="Deshpande S."/>
            <person name="Douglass A.P."/>
            <person name="Hanson S.J."/>
            <person name="Klenk H.-P."/>
            <person name="Labutti K."/>
            <person name="Lapidus A."/>
            <person name="Lindquist E."/>
            <person name="Lipzen A."/>
            <person name="Meier-Kolthoff J.P."/>
            <person name="Ohm R.A."/>
            <person name="Otillar R.P."/>
            <person name="Pangilinan J."/>
            <person name="Peng Y."/>
            <person name="Rokas A."/>
            <person name="Rosa C.A."/>
            <person name="Scheuner C."/>
            <person name="Sibirny A.A."/>
            <person name="Slot J.C."/>
            <person name="Stielow J.B."/>
            <person name="Sun H."/>
            <person name="Kurtzman C.P."/>
            <person name="Blackwell M."/>
            <person name="Grigoriev I.V."/>
            <person name="Jeffries T.W."/>
        </authorList>
    </citation>
    <scope>NUCLEOTIDE SEQUENCE [LARGE SCALE GENOMIC DNA]</scope>
    <source>
        <strain evidence="2">NRRL YB-2248</strain>
    </source>
</reference>
<name>A0A1E4SSV9_9ASCO</name>
<keyword evidence="2" id="KW-1185">Reference proteome</keyword>
<accession>A0A1E4SSV9</accession>
<dbReference type="AlphaFoldDB" id="A0A1E4SSV9"/>
<sequence length="123" mass="14367">MLRNASNNQIQLTNDQKAHLKSLWMKSNSGVVRMDEKREELLDQWMQAILEYILSENLPLDTIGSKSFDNCLEALLSIRIGEDETVDEVMDNVMTELRSDETYELYKQLKKEAELRKQQEGRS</sequence>
<organism evidence="1 2">
    <name type="scientific">[Candida] arabinofermentans NRRL YB-2248</name>
    <dbReference type="NCBI Taxonomy" id="983967"/>
    <lineage>
        <taxon>Eukaryota</taxon>
        <taxon>Fungi</taxon>
        <taxon>Dikarya</taxon>
        <taxon>Ascomycota</taxon>
        <taxon>Saccharomycotina</taxon>
        <taxon>Pichiomycetes</taxon>
        <taxon>Pichiales</taxon>
        <taxon>Pichiaceae</taxon>
        <taxon>Ogataea</taxon>
        <taxon>Ogataea/Candida clade</taxon>
    </lineage>
</organism>
<gene>
    <name evidence="1" type="ORF">CANARDRAFT_10394</name>
</gene>
<dbReference type="Proteomes" id="UP000094801">
    <property type="component" value="Unassembled WGS sequence"/>
</dbReference>
<dbReference type="EMBL" id="KV453879">
    <property type="protein sequence ID" value="ODV82594.1"/>
    <property type="molecule type" value="Genomic_DNA"/>
</dbReference>
<proteinExistence type="predicted"/>